<reference evidence="2" key="1">
    <citation type="journal article" date="2021" name="Proc. Natl. Acad. Sci. U.S.A.">
        <title>A Catalog of Tens of Thousands of Viruses from Human Metagenomes Reveals Hidden Associations with Chronic Diseases.</title>
        <authorList>
            <person name="Tisza M.J."/>
            <person name="Buck C.B."/>
        </authorList>
    </citation>
    <scope>NUCLEOTIDE SEQUENCE</scope>
    <source>
        <strain evidence="2">CtpoI7</strain>
    </source>
</reference>
<sequence>MDTKFLEEIANQARKNHMINSFLKWGVGYLLAAIANFFLLDDFTQAVMGIPAVVVSRILLAALVMVFASFILSIKRD</sequence>
<feature type="transmembrane region" description="Helical" evidence="1">
    <location>
        <begin position="46"/>
        <end position="72"/>
    </location>
</feature>
<organism evidence="2">
    <name type="scientific">Siphoviridae sp. ctpoI7</name>
    <dbReference type="NCBI Taxonomy" id="2825678"/>
    <lineage>
        <taxon>Viruses</taxon>
        <taxon>Duplodnaviria</taxon>
        <taxon>Heunggongvirae</taxon>
        <taxon>Uroviricota</taxon>
        <taxon>Caudoviricetes</taxon>
    </lineage>
</organism>
<evidence type="ECO:0000313" key="2">
    <source>
        <dbReference type="EMBL" id="DAE03543.1"/>
    </source>
</evidence>
<name>A0A8S5P8M7_9CAUD</name>
<keyword evidence="1" id="KW-0472">Membrane</keyword>
<keyword evidence="1" id="KW-0812">Transmembrane</keyword>
<accession>A0A8S5P8M7</accession>
<feature type="transmembrane region" description="Helical" evidence="1">
    <location>
        <begin position="21"/>
        <end position="40"/>
    </location>
</feature>
<protein>
    <submittedName>
        <fullName evidence="2">Uncharacterized protein</fullName>
    </submittedName>
</protein>
<proteinExistence type="predicted"/>
<dbReference type="EMBL" id="BK015368">
    <property type="protein sequence ID" value="DAE03543.1"/>
    <property type="molecule type" value="Genomic_DNA"/>
</dbReference>
<keyword evidence="1" id="KW-1133">Transmembrane helix</keyword>
<evidence type="ECO:0000256" key="1">
    <source>
        <dbReference type="SAM" id="Phobius"/>
    </source>
</evidence>